<accession>A0A843VMX4</accession>
<keyword evidence="4" id="KW-1185">Reference proteome</keyword>
<dbReference type="PANTHER" id="PTHR33782:SF5">
    <property type="entry name" value="MEDIATOR OF RNA POLYMERASE II TRANSCRIPTION SUBUNIT"/>
    <property type="match status" value="1"/>
</dbReference>
<name>A0A843VMX4_COLES</name>
<keyword evidence="2" id="KW-1133">Transmembrane helix</keyword>
<proteinExistence type="predicted"/>
<feature type="region of interest" description="Disordered" evidence="1">
    <location>
        <begin position="1"/>
        <end position="29"/>
    </location>
</feature>
<keyword evidence="2" id="KW-0812">Transmembrane</keyword>
<comment type="caution">
    <text evidence="3">The sequence shown here is derived from an EMBL/GenBank/DDBJ whole genome shotgun (WGS) entry which is preliminary data.</text>
</comment>
<evidence type="ECO:0000313" key="4">
    <source>
        <dbReference type="Proteomes" id="UP000652761"/>
    </source>
</evidence>
<feature type="transmembrane region" description="Helical" evidence="2">
    <location>
        <begin position="110"/>
        <end position="134"/>
    </location>
</feature>
<keyword evidence="2" id="KW-0472">Membrane</keyword>
<dbReference type="OrthoDB" id="672819at2759"/>
<dbReference type="Proteomes" id="UP000652761">
    <property type="component" value="Unassembled WGS sequence"/>
</dbReference>
<evidence type="ECO:0000256" key="2">
    <source>
        <dbReference type="SAM" id="Phobius"/>
    </source>
</evidence>
<dbReference type="EMBL" id="NMUH01001471">
    <property type="protein sequence ID" value="MQL92659.1"/>
    <property type="molecule type" value="Genomic_DNA"/>
</dbReference>
<evidence type="ECO:0000256" key="1">
    <source>
        <dbReference type="SAM" id="MobiDB-lite"/>
    </source>
</evidence>
<dbReference type="AlphaFoldDB" id="A0A843VMX4"/>
<gene>
    <name evidence="3" type="ORF">Taro_025280</name>
</gene>
<sequence>MDSIPSHPGLLPSPLVTQARQPGATPRCRRRRRPLRPVCTCCAGGWEPFRRSPVDEGMVHLRRRIRLMKGVEPPEHWARWEKRYYRGYCTDVYAAVGLLQNVLMGTRPGVALAVATLVALSVPTSATVVFFYLMEAVNRFLF</sequence>
<protein>
    <submittedName>
        <fullName evidence="3">Uncharacterized protein</fullName>
    </submittedName>
</protein>
<dbReference type="PANTHER" id="PTHR33782">
    <property type="entry name" value="OS01G0121600 PROTEIN"/>
    <property type="match status" value="1"/>
</dbReference>
<reference evidence="3" key="1">
    <citation type="submission" date="2017-07" db="EMBL/GenBank/DDBJ databases">
        <title>Taro Niue Genome Assembly and Annotation.</title>
        <authorList>
            <person name="Atibalentja N."/>
            <person name="Keating K."/>
            <person name="Fields C.J."/>
        </authorList>
    </citation>
    <scope>NUCLEOTIDE SEQUENCE</scope>
    <source>
        <strain evidence="3">Niue_2</strain>
        <tissue evidence="3">Leaf</tissue>
    </source>
</reference>
<evidence type="ECO:0000313" key="3">
    <source>
        <dbReference type="EMBL" id="MQL92659.1"/>
    </source>
</evidence>
<organism evidence="3 4">
    <name type="scientific">Colocasia esculenta</name>
    <name type="common">Wild taro</name>
    <name type="synonym">Arum esculentum</name>
    <dbReference type="NCBI Taxonomy" id="4460"/>
    <lineage>
        <taxon>Eukaryota</taxon>
        <taxon>Viridiplantae</taxon>
        <taxon>Streptophyta</taxon>
        <taxon>Embryophyta</taxon>
        <taxon>Tracheophyta</taxon>
        <taxon>Spermatophyta</taxon>
        <taxon>Magnoliopsida</taxon>
        <taxon>Liliopsida</taxon>
        <taxon>Araceae</taxon>
        <taxon>Aroideae</taxon>
        <taxon>Colocasieae</taxon>
        <taxon>Colocasia</taxon>
    </lineage>
</organism>